<keyword evidence="4" id="KW-1185">Reference proteome</keyword>
<dbReference type="InterPro" id="IPR036165">
    <property type="entry name" value="YefM-like_sf"/>
</dbReference>
<name>A0ABU8RIV8_9ACTN</name>
<proteinExistence type="inferred from homology"/>
<evidence type="ECO:0000256" key="1">
    <source>
        <dbReference type="ARBA" id="ARBA00009981"/>
    </source>
</evidence>
<comment type="similarity">
    <text evidence="1">Belongs to the phD/YefM antitoxin family.</text>
</comment>
<protein>
    <submittedName>
        <fullName evidence="3">Type II toxin-antitoxin system prevent-host-death family antitoxin</fullName>
    </submittedName>
</protein>
<sequence>MDHVTVRQLRNDGGAVLDRVARGASLVVTRDGAEVAELRPRRRPGPSAEDLVARRRHLPAVDPSRLRDDLDTVLDPRL</sequence>
<dbReference type="SUPFAM" id="SSF143120">
    <property type="entry name" value="YefM-like"/>
    <property type="match status" value="1"/>
</dbReference>
<feature type="region of interest" description="Disordered" evidence="2">
    <location>
        <begin position="37"/>
        <end position="56"/>
    </location>
</feature>
<dbReference type="EMBL" id="JBBIAA010000005">
    <property type="protein sequence ID" value="MEJ5945009.1"/>
    <property type="molecule type" value="Genomic_DNA"/>
</dbReference>
<gene>
    <name evidence="3" type="ORF">WDZ17_06825</name>
</gene>
<evidence type="ECO:0000313" key="3">
    <source>
        <dbReference type="EMBL" id="MEJ5945009.1"/>
    </source>
</evidence>
<dbReference type="Gene3D" id="3.40.1620.10">
    <property type="entry name" value="YefM-like domain"/>
    <property type="match status" value="1"/>
</dbReference>
<accession>A0ABU8RIV8</accession>
<dbReference type="NCBIfam" id="TIGR01552">
    <property type="entry name" value="phd_fam"/>
    <property type="match status" value="1"/>
</dbReference>
<dbReference type="Proteomes" id="UP001387100">
    <property type="component" value="Unassembled WGS sequence"/>
</dbReference>
<organism evidence="3 4">
    <name type="scientific">Pseudokineococcus basanitobsidens</name>
    <dbReference type="NCBI Taxonomy" id="1926649"/>
    <lineage>
        <taxon>Bacteria</taxon>
        <taxon>Bacillati</taxon>
        <taxon>Actinomycetota</taxon>
        <taxon>Actinomycetes</taxon>
        <taxon>Kineosporiales</taxon>
        <taxon>Kineosporiaceae</taxon>
        <taxon>Pseudokineococcus</taxon>
    </lineage>
</organism>
<evidence type="ECO:0000313" key="4">
    <source>
        <dbReference type="Proteomes" id="UP001387100"/>
    </source>
</evidence>
<evidence type="ECO:0000256" key="2">
    <source>
        <dbReference type="SAM" id="MobiDB-lite"/>
    </source>
</evidence>
<dbReference type="RefSeq" id="WP_339574394.1">
    <property type="nucleotide sequence ID" value="NZ_JBBIAA010000005.1"/>
</dbReference>
<comment type="caution">
    <text evidence="3">The sequence shown here is derived from an EMBL/GenBank/DDBJ whole genome shotgun (WGS) entry which is preliminary data.</text>
</comment>
<reference evidence="3 4" key="1">
    <citation type="journal article" date="2017" name="Int. J. Syst. Evol. Microbiol.">
        <title>Pseudokineococcus basanitobsidens sp. nov., isolated from volcanic rock.</title>
        <authorList>
            <person name="Lee D.W."/>
            <person name="Park M.Y."/>
            <person name="Kim J.J."/>
            <person name="Kim B.S."/>
        </authorList>
    </citation>
    <scope>NUCLEOTIDE SEQUENCE [LARGE SCALE GENOMIC DNA]</scope>
    <source>
        <strain evidence="3 4">DSM 103726</strain>
    </source>
</reference>